<evidence type="ECO:0000313" key="11">
    <source>
        <dbReference type="EMBL" id="DAZ99519.1"/>
    </source>
</evidence>
<evidence type="ECO:0000256" key="1">
    <source>
        <dbReference type="ARBA" id="ARBA00001933"/>
    </source>
</evidence>
<feature type="domain" description="Aminotransferase class V" evidence="10">
    <location>
        <begin position="5"/>
        <end position="390"/>
    </location>
</feature>
<dbReference type="EC" id="2.8.1.7" evidence="3"/>
<dbReference type="Gene3D" id="3.40.640.10">
    <property type="entry name" value="Type I PLP-dependent aspartate aminotransferase-like (Major domain)"/>
    <property type="match status" value="1"/>
</dbReference>
<evidence type="ECO:0000256" key="3">
    <source>
        <dbReference type="ARBA" id="ARBA00012239"/>
    </source>
</evidence>
<dbReference type="SUPFAM" id="SSF53383">
    <property type="entry name" value="PLP-dependent transferases"/>
    <property type="match status" value="1"/>
</dbReference>
<reference evidence="11" key="2">
    <citation type="journal article" date="2023" name="Microbiol Resour">
        <title>Decontamination and Annotation of the Draft Genome Sequence of the Oomycete Lagenidium giganteum ARSEF 373.</title>
        <authorList>
            <person name="Morgan W.R."/>
            <person name="Tartar A."/>
        </authorList>
    </citation>
    <scope>NUCLEOTIDE SEQUENCE</scope>
    <source>
        <strain evidence="11">ARSEF 373</strain>
    </source>
</reference>
<dbReference type="GO" id="GO:0046872">
    <property type="term" value="F:metal ion binding"/>
    <property type="evidence" value="ECO:0007669"/>
    <property type="project" value="UniProtKB-KW"/>
</dbReference>
<evidence type="ECO:0000256" key="4">
    <source>
        <dbReference type="ARBA" id="ARBA00022679"/>
    </source>
</evidence>
<dbReference type="PIRSF" id="PIRSF005572">
    <property type="entry name" value="NifS"/>
    <property type="match status" value="1"/>
</dbReference>
<dbReference type="InterPro" id="IPR015421">
    <property type="entry name" value="PyrdxlP-dep_Trfase_major"/>
</dbReference>
<protein>
    <recommendedName>
        <fullName evidence="3">cysteine desulfurase</fullName>
        <ecNumber evidence="3">2.8.1.7</ecNumber>
    </recommendedName>
</protein>
<comment type="caution">
    <text evidence="11">The sequence shown here is derived from an EMBL/GenBank/DDBJ whole genome shotgun (WGS) entry which is preliminary data.</text>
</comment>
<keyword evidence="7" id="KW-0408">Iron</keyword>
<dbReference type="InterPro" id="IPR015422">
    <property type="entry name" value="PyrdxlP-dep_Trfase_small"/>
</dbReference>
<keyword evidence="8" id="KW-0411">Iron-sulfur</keyword>
<dbReference type="PANTHER" id="PTHR11601">
    <property type="entry name" value="CYSTEINE DESULFURYLASE FAMILY MEMBER"/>
    <property type="match status" value="1"/>
</dbReference>
<proteinExistence type="inferred from homology"/>
<evidence type="ECO:0000256" key="9">
    <source>
        <dbReference type="RuleBase" id="RU004504"/>
    </source>
</evidence>
<evidence type="ECO:0000256" key="8">
    <source>
        <dbReference type="ARBA" id="ARBA00023014"/>
    </source>
</evidence>
<dbReference type="InterPro" id="IPR015424">
    <property type="entry name" value="PyrdxlP-dep_Trfase"/>
</dbReference>
<keyword evidence="6" id="KW-0663">Pyridoxal phosphate</keyword>
<evidence type="ECO:0000256" key="2">
    <source>
        <dbReference type="ARBA" id="ARBA00006490"/>
    </source>
</evidence>
<dbReference type="InterPro" id="IPR000192">
    <property type="entry name" value="Aminotrans_V_dom"/>
</dbReference>
<evidence type="ECO:0000256" key="5">
    <source>
        <dbReference type="ARBA" id="ARBA00022723"/>
    </source>
</evidence>
<evidence type="ECO:0000256" key="6">
    <source>
        <dbReference type="ARBA" id="ARBA00022898"/>
    </source>
</evidence>
<dbReference type="PROSITE" id="PS00595">
    <property type="entry name" value="AA_TRANSFER_CLASS_5"/>
    <property type="match status" value="1"/>
</dbReference>
<dbReference type="GO" id="GO:0051536">
    <property type="term" value="F:iron-sulfur cluster binding"/>
    <property type="evidence" value="ECO:0007669"/>
    <property type="project" value="UniProtKB-KW"/>
</dbReference>
<dbReference type="AlphaFoldDB" id="A0AAV2Z1B7"/>
<dbReference type="PANTHER" id="PTHR11601:SF34">
    <property type="entry name" value="CYSTEINE DESULFURASE"/>
    <property type="match status" value="1"/>
</dbReference>
<evidence type="ECO:0000313" key="12">
    <source>
        <dbReference type="Proteomes" id="UP001146120"/>
    </source>
</evidence>
<comment type="similarity">
    <text evidence="2">Belongs to the class-V pyridoxal-phosphate-dependent aminotransferase family. NifS/IscS subfamily.</text>
</comment>
<dbReference type="InterPro" id="IPR020578">
    <property type="entry name" value="Aminotrans_V_PyrdxlP_BS"/>
</dbReference>
<dbReference type="Gene3D" id="1.10.260.50">
    <property type="match status" value="1"/>
</dbReference>
<keyword evidence="5" id="KW-0479">Metal-binding</keyword>
<comment type="cofactor">
    <cofactor evidence="1 9">
        <name>pyridoxal 5'-phosphate</name>
        <dbReference type="ChEBI" id="CHEBI:597326"/>
    </cofactor>
</comment>
<organism evidence="11 12">
    <name type="scientific">Lagenidium giganteum</name>
    <dbReference type="NCBI Taxonomy" id="4803"/>
    <lineage>
        <taxon>Eukaryota</taxon>
        <taxon>Sar</taxon>
        <taxon>Stramenopiles</taxon>
        <taxon>Oomycota</taxon>
        <taxon>Peronosporomycetes</taxon>
        <taxon>Pythiales</taxon>
        <taxon>Pythiaceae</taxon>
    </lineage>
</organism>
<sequence>MATRIYLDNNATTPVDPAVLEALLPFLKDAFGNASSSYALGQDAKRAVTNARQQVADMLEADSANEILFMSGGTETINYTLKGMAFLERARSQRTHIITTCVEHVAVLETCKYLTQTHGFHVTYVPVDSHGRVRVEEVVAAVTPATFLVSIMHANNEVGTLQPIAEVVQAVTKAQTERDLPRIWFHTDASQSIGKVPVSVRTMGVDFLTIAGHKLYAPKGIGALYMRRDVPALTPLVHGASHEMGKRAGTENVAFDVALGHACALIHSHLSDYASHMQRTKQLLLQEIQSVCADVKVTCRVNGPVQPELVLPNTLSIGFKNISAVKLLAYLEDQGICASAGSACHSHSCDDDAQEVKISYVLAAMSVPNEFALGTLRLSVGRTTSEQDVHAAVQAIGAGLVAQQTIH</sequence>
<keyword evidence="4" id="KW-0808">Transferase</keyword>
<dbReference type="FunFam" id="3.40.640.10:FF:000084">
    <property type="entry name" value="IscS-like cysteine desulfurase"/>
    <property type="match status" value="1"/>
</dbReference>
<dbReference type="Pfam" id="PF00266">
    <property type="entry name" value="Aminotran_5"/>
    <property type="match status" value="1"/>
</dbReference>
<accession>A0AAV2Z1B7</accession>
<dbReference type="GO" id="GO:0031071">
    <property type="term" value="F:cysteine desulfurase activity"/>
    <property type="evidence" value="ECO:0007669"/>
    <property type="project" value="UniProtKB-EC"/>
</dbReference>
<gene>
    <name evidence="11" type="ORF">N0F65_005391</name>
</gene>
<evidence type="ECO:0000259" key="10">
    <source>
        <dbReference type="Pfam" id="PF00266"/>
    </source>
</evidence>
<keyword evidence="12" id="KW-1185">Reference proteome</keyword>
<evidence type="ECO:0000256" key="7">
    <source>
        <dbReference type="ARBA" id="ARBA00023004"/>
    </source>
</evidence>
<reference evidence="11" key="1">
    <citation type="submission" date="2022-11" db="EMBL/GenBank/DDBJ databases">
        <authorList>
            <person name="Morgan W.R."/>
            <person name="Tartar A."/>
        </authorList>
    </citation>
    <scope>NUCLEOTIDE SEQUENCE</scope>
    <source>
        <strain evidence="11">ARSEF 373</strain>
    </source>
</reference>
<dbReference type="InterPro" id="IPR016454">
    <property type="entry name" value="Cysteine_dSase"/>
</dbReference>
<dbReference type="Gene3D" id="3.90.1150.10">
    <property type="entry name" value="Aspartate Aminotransferase, domain 1"/>
    <property type="match status" value="1"/>
</dbReference>
<dbReference type="Proteomes" id="UP001146120">
    <property type="component" value="Unassembled WGS sequence"/>
</dbReference>
<name>A0AAV2Z1B7_9STRA</name>
<dbReference type="EMBL" id="DAKRPA010000081">
    <property type="protein sequence ID" value="DAZ99519.1"/>
    <property type="molecule type" value="Genomic_DNA"/>
</dbReference>